<proteinExistence type="predicted"/>
<dbReference type="InterPro" id="IPR036397">
    <property type="entry name" value="RNaseH_sf"/>
</dbReference>
<gene>
    <name evidence="3" type="ORF">PCOR1329_LOCUS47848</name>
</gene>
<protein>
    <recommendedName>
        <fullName evidence="2">RNase H type-1 domain-containing protein</fullName>
    </recommendedName>
</protein>
<feature type="compositionally biased region" description="Basic and acidic residues" evidence="1">
    <location>
        <begin position="884"/>
        <end position="902"/>
    </location>
</feature>
<dbReference type="InterPro" id="IPR002156">
    <property type="entry name" value="RNaseH_domain"/>
</dbReference>
<accession>A0ABN9UEE9</accession>
<feature type="compositionally biased region" description="Low complexity" evidence="1">
    <location>
        <begin position="676"/>
        <end position="686"/>
    </location>
</feature>
<feature type="compositionally biased region" description="Basic residues" evidence="1">
    <location>
        <begin position="940"/>
        <end position="958"/>
    </location>
</feature>
<feature type="compositionally biased region" description="Low complexity" evidence="1">
    <location>
        <begin position="710"/>
        <end position="749"/>
    </location>
</feature>
<feature type="compositionally biased region" description="Basic and acidic residues" evidence="1">
    <location>
        <begin position="969"/>
        <end position="1018"/>
    </location>
</feature>
<dbReference type="Proteomes" id="UP001189429">
    <property type="component" value="Unassembled WGS sequence"/>
</dbReference>
<feature type="compositionally biased region" description="Polar residues" evidence="1">
    <location>
        <begin position="90"/>
        <end position="102"/>
    </location>
</feature>
<feature type="region of interest" description="Disordered" evidence="1">
    <location>
        <begin position="58"/>
        <end position="104"/>
    </location>
</feature>
<evidence type="ECO:0000259" key="2">
    <source>
        <dbReference type="PROSITE" id="PS50879"/>
    </source>
</evidence>
<comment type="caution">
    <text evidence="3">The sequence shown here is derived from an EMBL/GenBank/DDBJ whole genome shotgun (WGS) entry which is preliminary data.</text>
</comment>
<feature type="domain" description="RNase H type-1" evidence="2">
    <location>
        <begin position="336"/>
        <end position="485"/>
    </location>
</feature>
<sequence>MPDHQLRRLRREAGRALPGGRGAKSLTLQLALANEEPTYEATEAPIVRWARAVWETSSRAGRSEADPELDLGPTAPRAGRAGVNPERGAGSTSPRAGRSGTSLEHALDDTVDLLTKVWRRQQQEVGMKPMWAKVRGPAGAVIMSLKRAHWTWPTWHTVITKDGDELDMRKLCPMDVVAMLRKDVQRKPWQDWTAADEYASLRPAPMVAPAVAQLKARDFPKHAKNAARKAFIAGCWTMSKPSACNIVPTDICFACVEAVGTPHHRYFECQALRVQRLKAQPEWQTIAEQQEDSLLWTRGLVRHPEADWKFEGVDEGQVMCHAVEGDEDYFTGGIMCDGSKLGYSEWAQTGWAAMSINENGEPKYQMWGPLPCTLPVHRTIKRSEMWAFYMVLEQKLGEGNIYTDHQGIIEGLHKGERCCIGWKRPHADIWKRIWHEIRDLDLDVDGVIHVKARRSMSKIEQLTGAELKIAKGNAEVYLLAKVGAEMDANYGKHQAVEALAGRVRWAVQNTGWWPDVPKRERGRPLRRRPKPQIALTRHEVKEFGGWMWRVRCGRRAATQRMKRKLCEADCQPAPWTTAGARMSGMVGLGPAFTVPLARKGLSAKDDAKRKKRNRILAHKNPQTGKPLDHELQLPDESEDEGSRSSSSAAAPSREKRPPAKQQQKPPAPRQPKEQAKQPQRQKQQPAADHKKQPAAPGRPQQRPPQKEARPAAAQQKQAPPQQKPAAQKRPPPQQQAEGDSSSSEYTYSDGEGEEEEERSRTLKRTTTSRQHPRLPQRRAGRAASRPRGPRRPPSRRSRRRRGRRRGRPCSSPRGRSRRPRRADAKADEEREPAAEKDQRSAKQPASARAAEDTTRSKQAEVGKEPRKRDGAAAAEVARPKASVRSREEAPKQAEAKPKRGEEAPAGSGRRRASEPRAGARTRLLPEPRARRSGGFAPRWKSSRWTRPRRRGTPSRTRRLAGQLARRPRPLTEGRRNPRRIERQEVRGRPQRLEAKQRREGQGQPKGFREGAPEARQEQEQEQEQAEEAERQKEAGWPIERDCPAMPTLFEVQPRMEEIPQAAAGGRPGDLDAPVPEDAVDFAEDAAAVVAGQLAVAPDLLTKTLMLFGHNRILDLGKLVGWPVGAAEVVELRAALGRACGAPAGGAPRADAEGGEVAVRRACTLGAFERELAASFAGGAVGDWLRSVGSGPLGALASAQSWNPGAPPPPPGGCRARAAAGGSACSVRAWYLGTHEALFREVSHMWSRLHGFDVEFVRVNHQGIYRGDNPGAEEKPVAPRGAAAWPAEEKLRFRLASEEALDVQPAARRLRYLLRRATSPTDAAVLLCTIPAVVCAAFEGLALPIVMYAANPATAQVPFTAEKAWLSLLAKFAADQKNQLLVSNPWAQAQFEYQAGVALPVIRVHGLYTGARRKSGEGPPRGRALQVLVYDRVSPLLAGALEVLRASQAAEAEHSGGGAVPSGFVHQADTDREYATFASFGAVVFNPGDVEQMAFYEFYSMEMPLFMQQDPGRFLWPYIPFARRAPAPCGAYRDWAGTWELRFPEGHTERMTISCSGRVDVGGTRRGRLQPLGVMDDLLFTHVVQAEDGRSLQPRLRLLRDYAPPAGRPPR</sequence>
<evidence type="ECO:0000313" key="4">
    <source>
        <dbReference type="Proteomes" id="UP001189429"/>
    </source>
</evidence>
<reference evidence="3" key="1">
    <citation type="submission" date="2023-10" db="EMBL/GenBank/DDBJ databases">
        <authorList>
            <person name="Chen Y."/>
            <person name="Shah S."/>
            <person name="Dougan E. K."/>
            <person name="Thang M."/>
            <person name="Chan C."/>
        </authorList>
    </citation>
    <scope>NUCLEOTIDE SEQUENCE [LARGE SCALE GENOMIC DNA]</scope>
</reference>
<organism evidence="3 4">
    <name type="scientific">Prorocentrum cordatum</name>
    <dbReference type="NCBI Taxonomy" id="2364126"/>
    <lineage>
        <taxon>Eukaryota</taxon>
        <taxon>Sar</taxon>
        <taxon>Alveolata</taxon>
        <taxon>Dinophyceae</taxon>
        <taxon>Prorocentrales</taxon>
        <taxon>Prorocentraceae</taxon>
        <taxon>Prorocentrum</taxon>
    </lineage>
</organism>
<feature type="compositionally biased region" description="Basic residues" evidence="1">
    <location>
        <begin position="770"/>
        <end position="780"/>
    </location>
</feature>
<name>A0ABN9UEE9_9DINO</name>
<evidence type="ECO:0000256" key="1">
    <source>
        <dbReference type="SAM" id="MobiDB-lite"/>
    </source>
</evidence>
<keyword evidence="4" id="KW-1185">Reference proteome</keyword>
<feature type="region of interest" description="Disordered" evidence="1">
    <location>
        <begin position="602"/>
        <end position="1039"/>
    </location>
</feature>
<feature type="compositionally biased region" description="Basic and acidic residues" evidence="1">
    <location>
        <begin position="1027"/>
        <end position="1039"/>
    </location>
</feature>
<dbReference type="EMBL" id="CAUYUJ010015768">
    <property type="protein sequence ID" value="CAK0857903.1"/>
    <property type="molecule type" value="Genomic_DNA"/>
</dbReference>
<evidence type="ECO:0000313" key="3">
    <source>
        <dbReference type="EMBL" id="CAK0857903.1"/>
    </source>
</evidence>
<feature type="compositionally biased region" description="Basic and acidic residues" evidence="1">
    <location>
        <begin position="849"/>
        <end position="870"/>
    </location>
</feature>
<feature type="non-terminal residue" evidence="3">
    <location>
        <position position="1610"/>
    </location>
</feature>
<feature type="compositionally biased region" description="Basic residues" evidence="1">
    <location>
        <begin position="787"/>
        <end position="807"/>
    </location>
</feature>
<dbReference type="Gene3D" id="3.30.420.10">
    <property type="entry name" value="Ribonuclease H-like superfamily/Ribonuclease H"/>
    <property type="match status" value="1"/>
</dbReference>
<feature type="compositionally biased region" description="Basic and acidic residues" evidence="1">
    <location>
        <begin position="821"/>
        <end position="840"/>
    </location>
</feature>
<dbReference type="PROSITE" id="PS50879">
    <property type="entry name" value="RNASE_H_1"/>
    <property type="match status" value="1"/>
</dbReference>